<sequence length="254" mass="28724">MGYAPSTRQLDICLHLPCPTQTFKYPLTLHTHAFSTNLRALYIQNARMLSMLRGFTPLKQNMSDRPAPYDKAVQVIVVFGRTGMGVSSLVNLILGREEAPYHSDIHPCTLEPTPYKTEIEGQEFEVYDFPGFRKGFSPAKLIGRLHRERGIDLVINCIRPKDGTVKGYYNAVRSAVPDRVPIVAVVTGLERHGDDMEKWWLRNGGELLEKGLKFVDHACVTTLSPEDVSYNLDLYGRRIESTKAVRDLIIRCCN</sequence>
<protein>
    <recommendedName>
        <fullName evidence="1">G domain-containing protein</fullName>
    </recommendedName>
</protein>
<evidence type="ECO:0000259" key="1">
    <source>
        <dbReference type="Pfam" id="PF01926"/>
    </source>
</evidence>
<dbReference type="GO" id="GO:0005525">
    <property type="term" value="F:GTP binding"/>
    <property type="evidence" value="ECO:0007669"/>
    <property type="project" value="InterPro"/>
</dbReference>
<dbReference type="EMBL" id="KN833755">
    <property type="protein sequence ID" value="KIK21131.1"/>
    <property type="molecule type" value="Genomic_DNA"/>
</dbReference>
<dbReference type="Pfam" id="PF01926">
    <property type="entry name" value="MMR_HSR1"/>
    <property type="match status" value="1"/>
</dbReference>
<reference evidence="2 3" key="1">
    <citation type="submission" date="2014-04" db="EMBL/GenBank/DDBJ databases">
        <authorList>
            <consortium name="DOE Joint Genome Institute"/>
            <person name="Kuo A."/>
            <person name="Kohler A."/>
            <person name="Costa M.D."/>
            <person name="Nagy L.G."/>
            <person name="Floudas D."/>
            <person name="Copeland A."/>
            <person name="Barry K.W."/>
            <person name="Cichocki N."/>
            <person name="Veneault-Fourrey C."/>
            <person name="LaButti K."/>
            <person name="Lindquist E.A."/>
            <person name="Lipzen A."/>
            <person name="Lundell T."/>
            <person name="Morin E."/>
            <person name="Murat C."/>
            <person name="Sun H."/>
            <person name="Tunlid A."/>
            <person name="Henrissat B."/>
            <person name="Grigoriev I.V."/>
            <person name="Hibbett D.S."/>
            <person name="Martin F."/>
            <person name="Nordberg H.P."/>
            <person name="Cantor M.N."/>
            <person name="Hua S.X."/>
        </authorList>
    </citation>
    <scope>NUCLEOTIDE SEQUENCE [LARGE SCALE GENOMIC DNA]</scope>
    <source>
        <strain evidence="2 3">441</strain>
    </source>
</reference>
<dbReference type="Gene3D" id="3.40.50.300">
    <property type="entry name" value="P-loop containing nucleotide triphosphate hydrolases"/>
    <property type="match status" value="1"/>
</dbReference>
<proteinExistence type="predicted"/>
<dbReference type="HOGENOM" id="CLU_050405_1_1_1"/>
<keyword evidence="3" id="KW-1185">Reference proteome</keyword>
<dbReference type="AlphaFoldDB" id="A0A0C9YWG8"/>
<dbReference type="OrthoDB" id="8954335at2759"/>
<gene>
    <name evidence="2" type="ORF">PISMIDRAFT_566281</name>
</gene>
<dbReference type="Proteomes" id="UP000054018">
    <property type="component" value="Unassembled WGS sequence"/>
</dbReference>
<evidence type="ECO:0000313" key="3">
    <source>
        <dbReference type="Proteomes" id="UP000054018"/>
    </source>
</evidence>
<dbReference type="CDD" id="cd00882">
    <property type="entry name" value="Ras_like_GTPase"/>
    <property type="match status" value="1"/>
</dbReference>
<accession>A0A0C9YWG8</accession>
<dbReference type="InterPro" id="IPR006073">
    <property type="entry name" value="GTP-bd"/>
</dbReference>
<reference evidence="3" key="2">
    <citation type="submission" date="2015-01" db="EMBL/GenBank/DDBJ databases">
        <title>Evolutionary Origins and Diversification of the Mycorrhizal Mutualists.</title>
        <authorList>
            <consortium name="DOE Joint Genome Institute"/>
            <consortium name="Mycorrhizal Genomics Consortium"/>
            <person name="Kohler A."/>
            <person name="Kuo A."/>
            <person name="Nagy L.G."/>
            <person name="Floudas D."/>
            <person name="Copeland A."/>
            <person name="Barry K.W."/>
            <person name="Cichocki N."/>
            <person name="Veneault-Fourrey C."/>
            <person name="LaButti K."/>
            <person name="Lindquist E.A."/>
            <person name="Lipzen A."/>
            <person name="Lundell T."/>
            <person name="Morin E."/>
            <person name="Murat C."/>
            <person name="Riley R."/>
            <person name="Ohm R."/>
            <person name="Sun H."/>
            <person name="Tunlid A."/>
            <person name="Henrissat B."/>
            <person name="Grigoriev I.V."/>
            <person name="Hibbett D.S."/>
            <person name="Martin F."/>
        </authorList>
    </citation>
    <scope>NUCLEOTIDE SEQUENCE [LARGE SCALE GENOMIC DNA]</scope>
    <source>
        <strain evidence="3">441</strain>
    </source>
</reference>
<evidence type="ECO:0000313" key="2">
    <source>
        <dbReference type="EMBL" id="KIK21131.1"/>
    </source>
</evidence>
<organism evidence="2 3">
    <name type="scientific">Pisolithus microcarpus 441</name>
    <dbReference type="NCBI Taxonomy" id="765257"/>
    <lineage>
        <taxon>Eukaryota</taxon>
        <taxon>Fungi</taxon>
        <taxon>Dikarya</taxon>
        <taxon>Basidiomycota</taxon>
        <taxon>Agaricomycotina</taxon>
        <taxon>Agaricomycetes</taxon>
        <taxon>Agaricomycetidae</taxon>
        <taxon>Boletales</taxon>
        <taxon>Sclerodermatineae</taxon>
        <taxon>Pisolithaceae</taxon>
        <taxon>Pisolithus</taxon>
    </lineage>
</organism>
<feature type="domain" description="G" evidence="1">
    <location>
        <begin position="76"/>
        <end position="162"/>
    </location>
</feature>
<name>A0A0C9YWG8_9AGAM</name>
<dbReference type="SUPFAM" id="SSF52540">
    <property type="entry name" value="P-loop containing nucleoside triphosphate hydrolases"/>
    <property type="match status" value="1"/>
</dbReference>
<dbReference type="InterPro" id="IPR027417">
    <property type="entry name" value="P-loop_NTPase"/>
</dbReference>